<dbReference type="Proteomes" id="UP000217199">
    <property type="component" value="Unassembled WGS sequence"/>
</dbReference>
<keyword evidence="3" id="KW-1185">Reference proteome</keyword>
<name>A0A286UQK2_9AGAM</name>
<accession>A0A286UQK2</accession>
<organism evidence="2 3">
    <name type="scientific">Pyrrhoderma noxium</name>
    <dbReference type="NCBI Taxonomy" id="2282107"/>
    <lineage>
        <taxon>Eukaryota</taxon>
        <taxon>Fungi</taxon>
        <taxon>Dikarya</taxon>
        <taxon>Basidiomycota</taxon>
        <taxon>Agaricomycotina</taxon>
        <taxon>Agaricomycetes</taxon>
        <taxon>Hymenochaetales</taxon>
        <taxon>Hymenochaetaceae</taxon>
        <taxon>Pyrrhoderma</taxon>
    </lineage>
</organism>
<sequence>MPNSSSTPSSTFNRPIRPASEPTPLSIATRNSISTSKALPSASSRINIATRIRRRILPEIRNEIALKQKIEKDYPNGRVTYLKLRPNNTKAWAANFSCEDVWGMRVHAVYGEHKEDVAKELLQWLEYYPISPDAEKYKCISRVLHPDVGGKTFGWKEDEAIQHMYQYLTKHQFGTVKPNECTPKLSEGDFELWKDVLNTARYKYNSQILFNVSYEKQNIVECQMKMVYHIFHTKIVVEKKGAYAFGMAVRAMHARMKASAHDFKRLDFSGWKP</sequence>
<feature type="compositionally biased region" description="Low complexity" evidence="1">
    <location>
        <begin position="1"/>
        <end position="13"/>
    </location>
</feature>
<evidence type="ECO:0000256" key="1">
    <source>
        <dbReference type="SAM" id="MobiDB-lite"/>
    </source>
</evidence>
<comment type="caution">
    <text evidence="2">The sequence shown here is derived from an EMBL/GenBank/DDBJ whole genome shotgun (WGS) entry which is preliminary data.</text>
</comment>
<protein>
    <submittedName>
        <fullName evidence="2">Uncharacterized protein</fullName>
    </submittedName>
</protein>
<proteinExistence type="predicted"/>
<evidence type="ECO:0000313" key="2">
    <source>
        <dbReference type="EMBL" id="PAV21755.1"/>
    </source>
</evidence>
<gene>
    <name evidence="2" type="ORF">PNOK_0171200</name>
</gene>
<feature type="region of interest" description="Disordered" evidence="1">
    <location>
        <begin position="1"/>
        <end position="25"/>
    </location>
</feature>
<dbReference type="EMBL" id="NBII01000002">
    <property type="protein sequence ID" value="PAV21755.1"/>
    <property type="molecule type" value="Genomic_DNA"/>
</dbReference>
<evidence type="ECO:0000313" key="3">
    <source>
        <dbReference type="Proteomes" id="UP000217199"/>
    </source>
</evidence>
<dbReference type="InParanoid" id="A0A286UQK2"/>
<reference evidence="2 3" key="1">
    <citation type="journal article" date="2017" name="Mol. Ecol.">
        <title>Comparative and population genomic landscape of Phellinus noxius: A hypervariable fungus causing root rot in trees.</title>
        <authorList>
            <person name="Chung C.L."/>
            <person name="Lee T.J."/>
            <person name="Akiba M."/>
            <person name="Lee H.H."/>
            <person name="Kuo T.H."/>
            <person name="Liu D."/>
            <person name="Ke H.M."/>
            <person name="Yokoi T."/>
            <person name="Roa M.B."/>
            <person name="Lu M.J."/>
            <person name="Chang Y.Y."/>
            <person name="Ann P.J."/>
            <person name="Tsai J.N."/>
            <person name="Chen C.Y."/>
            <person name="Tzean S.S."/>
            <person name="Ota Y."/>
            <person name="Hattori T."/>
            <person name="Sahashi N."/>
            <person name="Liou R.F."/>
            <person name="Kikuchi T."/>
            <person name="Tsai I.J."/>
        </authorList>
    </citation>
    <scope>NUCLEOTIDE SEQUENCE [LARGE SCALE GENOMIC DNA]</scope>
    <source>
        <strain evidence="2 3">FFPRI411160</strain>
    </source>
</reference>
<dbReference type="AlphaFoldDB" id="A0A286UQK2"/>